<protein>
    <submittedName>
        <fullName evidence="3">Uncharacterized protein</fullName>
    </submittedName>
</protein>
<organism evidence="3">
    <name type="scientific">Amphora coffeiformis</name>
    <dbReference type="NCBI Taxonomy" id="265554"/>
    <lineage>
        <taxon>Eukaryota</taxon>
        <taxon>Sar</taxon>
        <taxon>Stramenopiles</taxon>
        <taxon>Ochrophyta</taxon>
        <taxon>Bacillariophyta</taxon>
        <taxon>Bacillariophyceae</taxon>
        <taxon>Bacillariophycidae</taxon>
        <taxon>Thalassiophysales</taxon>
        <taxon>Catenulaceae</taxon>
        <taxon>Amphora</taxon>
    </lineage>
</organism>
<name>A0A7S3L4T9_9STRA</name>
<keyword evidence="2" id="KW-1133">Transmembrane helix</keyword>
<sequence length="142" mass="16058">MTMVSSASHQERFSEMTRMMFDRSMQQKQERFDQVTTTTPSPSAAGFPTPAGFPTQPSFPTTTTPPTPTPTTAEDKNSDFENAKPLIFLVLVLLLVCGGYKVYQVMRHRREQYLMRLRSVQADHVLGDMQMVPNEDPDAELL</sequence>
<reference evidence="3" key="1">
    <citation type="submission" date="2021-01" db="EMBL/GenBank/DDBJ databases">
        <authorList>
            <person name="Corre E."/>
            <person name="Pelletier E."/>
            <person name="Niang G."/>
            <person name="Scheremetjew M."/>
            <person name="Finn R."/>
            <person name="Kale V."/>
            <person name="Holt S."/>
            <person name="Cochrane G."/>
            <person name="Meng A."/>
            <person name="Brown T."/>
            <person name="Cohen L."/>
        </authorList>
    </citation>
    <scope>NUCLEOTIDE SEQUENCE</scope>
    <source>
        <strain evidence="3">CCMP127</strain>
    </source>
</reference>
<evidence type="ECO:0000313" key="3">
    <source>
        <dbReference type="EMBL" id="CAE0410496.1"/>
    </source>
</evidence>
<feature type="transmembrane region" description="Helical" evidence="2">
    <location>
        <begin position="86"/>
        <end position="103"/>
    </location>
</feature>
<accession>A0A7S3L4T9</accession>
<gene>
    <name evidence="3" type="ORF">ACOF00016_LOCUS7958</name>
</gene>
<keyword evidence="2" id="KW-0812">Transmembrane</keyword>
<dbReference type="AlphaFoldDB" id="A0A7S3L4T9"/>
<feature type="region of interest" description="Disordered" evidence="1">
    <location>
        <begin position="21"/>
        <end position="78"/>
    </location>
</feature>
<proteinExistence type="predicted"/>
<evidence type="ECO:0000256" key="1">
    <source>
        <dbReference type="SAM" id="MobiDB-lite"/>
    </source>
</evidence>
<dbReference type="EMBL" id="HBIM01009400">
    <property type="protein sequence ID" value="CAE0410496.1"/>
    <property type="molecule type" value="Transcribed_RNA"/>
</dbReference>
<keyword evidence="2" id="KW-0472">Membrane</keyword>
<evidence type="ECO:0000256" key="2">
    <source>
        <dbReference type="SAM" id="Phobius"/>
    </source>
</evidence>